<name>A0A6J7GW80_9ZZZZ</name>
<organism evidence="2">
    <name type="scientific">freshwater metagenome</name>
    <dbReference type="NCBI Taxonomy" id="449393"/>
    <lineage>
        <taxon>unclassified sequences</taxon>
        <taxon>metagenomes</taxon>
        <taxon>ecological metagenomes</taxon>
    </lineage>
</organism>
<evidence type="ECO:0000256" key="1">
    <source>
        <dbReference type="SAM" id="MobiDB-lite"/>
    </source>
</evidence>
<evidence type="ECO:0000313" key="2">
    <source>
        <dbReference type="EMBL" id="CAB4911146.1"/>
    </source>
</evidence>
<accession>A0A6J7GW80</accession>
<sequence length="70" mass="7718">MSPSDITFSTRGVSPEEKAAVEVVIDALVEEESAQEHAVTGGRETSWERSQRNLRDGIDNPVNFGVDYTH</sequence>
<gene>
    <name evidence="2" type="ORF">UFOPK3516_01503</name>
</gene>
<protein>
    <submittedName>
        <fullName evidence="2">Unannotated protein</fullName>
    </submittedName>
</protein>
<proteinExistence type="predicted"/>
<feature type="compositionally biased region" description="Basic and acidic residues" evidence="1">
    <location>
        <begin position="45"/>
        <end position="58"/>
    </location>
</feature>
<dbReference type="AlphaFoldDB" id="A0A6J7GW80"/>
<reference evidence="2" key="1">
    <citation type="submission" date="2020-05" db="EMBL/GenBank/DDBJ databases">
        <authorList>
            <person name="Chiriac C."/>
            <person name="Salcher M."/>
            <person name="Ghai R."/>
            <person name="Kavagutti S V."/>
        </authorList>
    </citation>
    <scope>NUCLEOTIDE SEQUENCE</scope>
</reference>
<dbReference type="EMBL" id="CAFBMB010000176">
    <property type="protein sequence ID" value="CAB4911146.1"/>
    <property type="molecule type" value="Genomic_DNA"/>
</dbReference>
<feature type="region of interest" description="Disordered" evidence="1">
    <location>
        <begin position="34"/>
        <end position="70"/>
    </location>
</feature>